<accession>A0ABX2DTR5</accession>
<name>A0ABX2DTR5_9BACL</name>
<dbReference type="Proteomes" id="UP000711047">
    <property type="component" value="Unassembled WGS sequence"/>
</dbReference>
<evidence type="ECO:0000313" key="2">
    <source>
        <dbReference type="Proteomes" id="UP000711047"/>
    </source>
</evidence>
<evidence type="ECO:0000313" key="1">
    <source>
        <dbReference type="EMBL" id="NQX48086.1"/>
    </source>
</evidence>
<keyword evidence="2" id="KW-1185">Reference proteome</keyword>
<dbReference type="EMBL" id="JABMKX010000012">
    <property type="protein sequence ID" value="NQX48086.1"/>
    <property type="molecule type" value="Genomic_DNA"/>
</dbReference>
<comment type="caution">
    <text evidence="1">The sequence shown here is derived from an EMBL/GenBank/DDBJ whole genome shotgun (WGS) entry which is preliminary data.</text>
</comment>
<gene>
    <name evidence="1" type="ORF">HQN87_22435</name>
</gene>
<organism evidence="1 2">
    <name type="scientific">Paenibacillus tritici</name>
    <dbReference type="NCBI Taxonomy" id="1873425"/>
    <lineage>
        <taxon>Bacteria</taxon>
        <taxon>Bacillati</taxon>
        <taxon>Bacillota</taxon>
        <taxon>Bacilli</taxon>
        <taxon>Bacillales</taxon>
        <taxon>Paenibacillaceae</taxon>
        <taxon>Paenibacillus</taxon>
    </lineage>
</organism>
<reference evidence="1 2" key="1">
    <citation type="submission" date="2020-05" db="EMBL/GenBank/DDBJ databases">
        <title>Paenibacillus glebae, sp. nov., Paenibacillus humi sp. nov., Paenibacillus pedi sp. nov., Paenibacillus terrestris sp. nov. and Paenibacillus terricola sp. nov., isolated from a forest top soil sample.</title>
        <authorList>
            <person name="Qi S."/>
            <person name="Carlier A."/>
            <person name="Cnockaert M."/>
            <person name="Vandamme P."/>
        </authorList>
    </citation>
    <scope>NUCLEOTIDE SEQUENCE [LARGE SCALE GENOMIC DNA]</scope>
    <source>
        <strain evidence="1 2">LMG 29502</strain>
    </source>
</reference>
<protein>
    <submittedName>
        <fullName evidence="1">Uncharacterized protein</fullName>
    </submittedName>
</protein>
<sequence>MDFIHLLMDEGALRMKQMDKQHLNHHISPEFAQTHIIDVVYPLASGNPRKTSKLSYLFPLAGREVRL</sequence>
<dbReference type="RefSeq" id="WP_211723055.1">
    <property type="nucleotide sequence ID" value="NZ_CP073365.1"/>
</dbReference>
<proteinExistence type="predicted"/>